<evidence type="ECO:0000256" key="3">
    <source>
        <dbReference type="ARBA" id="ARBA00023014"/>
    </source>
</evidence>
<evidence type="ECO:0000313" key="5">
    <source>
        <dbReference type="EMBL" id="ADK79753.1"/>
    </source>
</evidence>
<keyword evidence="1" id="KW-0479">Metal-binding</keyword>
<dbReference type="Pfam" id="PF12838">
    <property type="entry name" value="Fer4_7"/>
    <property type="match status" value="1"/>
</dbReference>
<dbReference type="GO" id="GO:0046872">
    <property type="term" value="F:metal ion binding"/>
    <property type="evidence" value="ECO:0007669"/>
    <property type="project" value="UniProtKB-KW"/>
</dbReference>
<proteinExistence type="predicted"/>
<dbReference type="InterPro" id="IPR017900">
    <property type="entry name" value="4Fe4S_Fe_S_CS"/>
</dbReference>
<dbReference type="PROSITE" id="PS51379">
    <property type="entry name" value="4FE4S_FER_2"/>
    <property type="match status" value="2"/>
</dbReference>
<dbReference type="RefSeq" id="WP_013253217.1">
    <property type="nucleotide sequence ID" value="NC_014364.1"/>
</dbReference>
<dbReference type="HOGENOM" id="CLU_139698_5_3_12"/>
<reference evidence="5 6" key="1">
    <citation type="journal article" date="2010" name="Stand. Genomic Sci.">
        <title>Complete genome sequence of Spirochaeta smaragdinae type strain (SEBR 4228).</title>
        <authorList>
            <person name="Mavromatis K."/>
            <person name="Yasawong M."/>
            <person name="Chertkov O."/>
            <person name="Lapidus A."/>
            <person name="Lucas S."/>
            <person name="Nolan M."/>
            <person name="Del Rio T.G."/>
            <person name="Tice H."/>
            <person name="Cheng J.F."/>
            <person name="Pitluck S."/>
            <person name="Liolios K."/>
            <person name="Ivanova N."/>
            <person name="Tapia R."/>
            <person name="Han C."/>
            <person name="Bruce D."/>
            <person name="Goodwin L."/>
            <person name="Pati A."/>
            <person name="Chen A."/>
            <person name="Palaniappan K."/>
            <person name="Land M."/>
            <person name="Hauser L."/>
            <person name="Chang Y.J."/>
            <person name="Jeffries C.D."/>
            <person name="Detter J.C."/>
            <person name="Rohde M."/>
            <person name="Brambilla E."/>
            <person name="Spring S."/>
            <person name="Goker M."/>
            <person name="Sikorski J."/>
            <person name="Woyke T."/>
            <person name="Bristow J."/>
            <person name="Eisen J.A."/>
            <person name="Markowitz V."/>
            <person name="Hugenholtz P."/>
            <person name="Klenk H.P."/>
            <person name="Kyrpides N.C."/>
        </authorList>
    </citation>
    <scope>NUCLEOTIDE SEQUENCE [LARGE SCALE GENOMIC DNA]</scope>
    <source>
        <strain evidence="6">DSM 11293 / JCM 15392 / SEBR 4228</strain>
    </source>
</reference>
<protein>
    <submittedName>
        <fullName evidence="5">4Fe-4S ferredoxin iron-sulfur binding domain protein</fullName>
    </submittedName>
</protein>
<keyword evidence="6" id="KW-1185">Reference proteome</keyword>
<dbReference type="PROSITE" id="PS00198">
    <property type="entry name" value="4FE4S_FER_1"/>
    <property type="match status" value="2"/>
</dbReference>
<dbReference type="EMBL" id="CP002116">
    <property type="protein sequence ID" value="ADK79753.1"/>
    <property type="molecule type" value="Genomic_DNA"/>
</dbReference>
<evidence type="ECO:0000259" key="4">
    <source>
        <dbReference type="PROSITE" id="PS51379"/>
    </source>
</evidence>
<dbReference type="InterPro" id="IPR017896">
    <property type="entry name" value="4Fe4S_Fe-S-bd"/>
</dbReference>
<dbReference type="GO" id="GO:0051536">
    <property type="term" value="F:iron-sulfur cluster binding"/>
    <property type="evidence" value="ECO:0007669"/>
    <property type="project" value="UniProtKB-KW"/>
</dbReference>
<dbReference type="PANTHER" id="PTHR43122:SF2">
    <property type="entry name" value="FERREDOXIN SUBUNIT OF PYRUVATE:FLAVODOXIN OXIDOREDUCTASE"/>
    <property type="match status" value="1"/>
</dbReference>
<dbReference type="AlphaFoldDB" id="E1RBM3"/>
<feature type="domain" description="4Fe-4S ferredoxin-type" evidence="4">
    <location>
        <begin position="41"/>
        <end position="70"/>
    </location>
</feature>
<dbReference type="STRING" id="573413.Spirs_0609"/>
<dbReference type="KEGG" id="ssm:Spirs_0609"/>
<dbReference type="PANTHER" id="PTHR43122">
    <property type="entry name" value="FERREDOXIN SUBUNIT OF PYRUVATE:FLAVODOXIN OXIDOREDUCTASE-RELATED"/>
    <property type="match status" value="1"/>
</dbReference>
<evidence type="ECO:0000256" key="2">
    <source>
        <dbReference type="ARBA" id="ARBA00023004"/>
    </source>
</evidence>
<dbReference type="OrthoDB" id="9804603at2"/>
<organism evidence="5 6">
    <name type="scientific">Sediminispirochaeta smaragdinae (strain DSM 11293 / JCM 15392 / SEBR 4228)</name>
    <name type="common">Spirochaeta smaragdinae</name>
    <dbReference type="NCBI Taxonomy" id="573413"/>
    <lineage>
        <taxon>Bacteria</taxon>
        <taxon>Pseudomonadati</taxon>
        <taxon>Spirochaetota</taxon>
        <taxon>Spirochaetia</taxon>
        <taxon>Spirochaetales</taxon>
        <taxon>Spirochaetaceae</taxon>
        <taxon>Sediminispirochaeta</taxon>
    </lineage>
</organism>
<gene>
    <name evidence="5" type="ordered locus">Spirs_0609</name>
</gene>
<dbReference type="Proteomes" id="UP000002318">
    <property type="component" value="Chromosome"/>
</dbReference>
<keyword evidence="2" id="KW-0408">Iron</keyword>
<keyword evidence="3" id="KW-0411">Iron-sulfur</keyword>
<feature type="domain" description="4Fe-4S ferredoxin-type" evidence="4">
    <location>
        <begin position="4"/>
        <end position="33"/>
    </location>
</feature>
<accession>E1RBM3</accession>
<evidence type="ECO:0000313" key="6">
    <source>
        <dbReference type="Proteomes" id="UP000002318"/>
    </source>
</evidence>
<dbReference type="eggNOG" id="COG1146">
    <property type="taxonomic scope" value="Bacteria"/>
</dbReference>
<sequence length="71" mass="7615">MAQGKPVIDSERCKGCGLCLGACPKKILKLSDDFNKQGVQYPVCVDEDACIACKFCAMMCPDLAITIIKTA</sequence>
<dbReference type="Gene3D" id="3.30.70.20">
    <property type="match status" value="1"/>
</dbReference>
<evidence type="ECO:0000256" key="1">
    <source>
        <dbReference type="ARBA" id="ARBA00022723"/>
    </source>
</evidence>
<name>E1RBM3_SEDSS</name>
<dbReference type="SUPFAM" id="SSF54862">
    <property type="entry name" value="4Fe-4S ferredoxins"/>
    <property type="match status" value="1"/>
</dbReference>